<evidence type="ECO:0000313" key="19">
    <source>
        <dbReference type="EMBL" id="PGH09850.1"/>
    </source>
</evidence>
<dbReference type="EMBL" id="PDNB01000090">
    <property type="protein sequence ID" value="PGH09850.1"/>
    <property type="molecule type" value="Genomic_DNA"/>
</dbReference>
<keyword evidence="7" id="KW-0378">Hydrolase</keyword>
<evidence type="ECO:0000259" key="15">
    <source>
        <dbReference type="Pfam" id="PF00703"/>
    </source>
</evidence>
<dbReference type="Gene3D" id="2.60.40.10">
    <property type="entry name" value="Immunoglobulins"/>
    <property type="match status" value="2"/>
</dbReference>
<evidence type="ECO:0000256" key="9">
    <source>
        <dbReference type="ARBA" id="ARBA00023277"/>
    </source>
</evidence>
<dbReference type="InterPro" id="IPR036156">
    <property type="entry name" value="Beta-gal/glucu_dom_sf"/>
</dbReference>
<dbReference type="Pfam" id="PF17753">
    <property type="entry name" value="Ig_mannosidase"/>
    <property type="match status" value="1"/>
</dbReference>
<dbReference type="InterPro" id="IPR013783">
    <property type="entry name" value="Ig-like_fold"/>
</dbReference>
<evidence type="ECO:0000256" key="11">
    <source>
        <dbReference type="ARBA" id="ARBA00023326"/>
    </source>
</evidence>
<comment type="pathway">
    <text evidence="3">Glycan metabolism; N-glycan degradation.</text>
</comment>
<dbReference type="SUPFAM" id="SSF49785">
    <property type="entry name" value="Galactose-binding domain-like"/>
    <property type="match status" value="1"/>
</dbReference>
<feature type="domain" description="Mannosidase Ig/CBM-like" evidence="17">
    <location>
        <begin position="690"/>
        <end position="793"/>
    </location>
</feature>
<protein>
    <recommendedName>
        <fullName evidence="13">Beta-mannosidase B</fullName>
        <ecNumber evidence="5">3.2.1.25</ecNumber>
    </recommendedName>
    <alternativeName>
        <fullName evidence="14">Mannanase B</fullName>
    </alternativeName>
</protein>
<dbReference type="InterPro" id="IPR050887">
    <property type="entry name" value="Beta-mannosidase_GH2"/>
</dbReference>
<keyword evidence="8" id="KW-0325">Glycoprotein</keyword>
<dbReference type="SUPFAM" id="SSF49303">
    <property type="entry name" value="beta-Galactosidase/glucuronidase domain"/>
    <property type="match status" value="2"/>
</dbReference>
<comment type="subcellular location">
    <subcellularLocation>
        <location evidence="2">Secreted</location>
    </subcellularLocation>
</comment>
<dbReference type="InterPro" id="IPR008979">
    <property type="entry name" value="Galactose-bd-like_sf"/>
</dbReference>
<dbReference type="EC" id="3.2.1.25" evidence="5"/>
<dbReference type="OrthoDB" id="2866996at2759"/>
<evidence type="ECO:0000259" key="17">
    <source>
        <dbReference type="Pfam" id="PF17786"/>
    </source>
</evidence>
<feature type="domain" description="Beta-mannosidase-like galactose-binding" evidence="18">
    <location>
        <begin position="12"/>
        <end position="190"/>
    </location>
</feature>
<dbReference type="InterPro" id="IPR006102">
    <property type="entry name" value="Ig-like_GH2"/>
</dbReference>
<evidence type="ECO:0000259" key="16">
    <source>
        <dbReference type="Pfam" id="PF17753"/>
    </source>
</evidence>
<comment type="subunit">
    <text evidence="4">Homodimer.</text>
</comment>
<evidence type="ECO:0000256" key="4">
    <source>
        <dbReference type="ARBA" id="ARBA00011738"/>
    </source>
</evidence>
<proteinExistence type="inferred from homology"/>
<evidence type="ECO:0000313" key="20">
    <source>
        <dbReference type="Proteomes" id="UP000223968"/>
    </source>
</evidence>
<dbReference type="PANTHER" id="PTHR43730:SF1">
    <property type="entry name" value="BETA-MANNOSIDASE"/>
    <property type="match status" value="1"/>
</dbReference>
<dbReference type="InterPro" id="IPR054593">
    <property type="entry name" value="Beta-mannosidase-like_N2"/>
</dbReference>
<sequence>MLSSRQYLNRGWTSKQRDDDSENAWLPVQKVPSQVHIDLLANNKIPDPFIDLNELAVQWVAEKDWVYRVPFKCQTEPTTDKVVTTDIVFEGLDTFATVYLNGIQILQSENMFLSHRVHVTELLKGNESENVLEIVFESALLRGRELVKEHSHEHRFIARQTADSRIPVRKAQYHWGWDWGPILKTAGPWRPIYIEQYVARIDDVWAQNEVSKDLKRCSGSIFAKTSGARPGNDKILVSLSLEGNTLFEKQCDIDSSDLVEISYNLDDPKLWYPHGYGEQNRYTLKAVLIRQGSQSTLDSKSKLIGFRRCKLIQEQDSAGKSFYFRVNDIDIFAGGSCWIPGDSFLSEISKDRYRDWMKLMIEGNQIMIRIWGGGIYENDSFLDACDELGILVWHDFCFACGSYPTYPAFLESVAQEAKLNLRRFRSHPSLVIWTGNNEDYQVQERYRLDYRYEEDKDPESWLKSSFPARYIYEYFLPKLVKQEDPSVIYHPSSPWGDGKHTADPTVGDIHQWNIWHGAMNKYQDSHLLSGRFISEFGMEAYPHLQTIRSMITDKQQQYPGSMTMDFRNKAYDHERRLMTYIAENFQIRYDLPSFTHLTQVMQADTMSFAYKAWRRQWGQPGARLCGGVLVWQLNDCWPTMSWAIVDYYLIKKPAFYAIARALKPVAVGVSRTCHEWTKGHSNPTLDARDTKFDVWIASSRLVSLEAEVKVRFISIRTGRDVLKPIILSKVSVQPNATTNVIGNRIIPPLSPQFEDTSKPFDLSLYDPYVIHATVMVGDEVLATDAAWPQPLKYLDFPDRNVDFRIAPERDHIAISAERPVKGFVFEETKGMKLSDNGFDLIPGEKKQIKVSGTDTESLRWTYIGAPAASLEIPQL</sequence>
<comment type="caution">
    <text evidence="19">The sequence shown here is derived from an EMBL/GenBank/DDBJ whole genome shotgun (WGS) entry which is preliminary data.</text>
</comment>
<dbReference type="FunFam" id="3.20.20.80:FF:000050">
    <property type="entry name" value="Beta-mannosidase B"/>
    <property type="match status" value="1"/>
</dbReference>
<dbReference type="FunFam" id="2.60.120.260:FF:000118">
    <property type="entry name" value="Beta-mannosidase B"/>
    <property type="match status" value="1"/>
</dbReference>
<comment type="catalytic activity">
    <reaction evidence="1">
        <text>Hydrolysis of terminal, non-reducing beta-D-mannose residues in beta-D-mannosides.</text>
        <dbReference type="EC" id="3.2.1.25"/>
    </reaction>
</comment>
<evidence type="ECO:0000256" key="10">
    <source>
        <dbReference type="ARBA" id="ARBA00023295"/>
    </source>
</evidence>
<dbReference type="STRING" id="1447875.A0A2B7XLN9"/>
<evidence type="ECO:0000256" key="5">
    <source>
        <dbReference type="ARBA" id="ARBA00012754"/>
    </source>
</evidence>
<reference evidence="19 20" key="1">
    <citation type="submission" date="2017-10" db="EMBL/GenBank/DDBJ databases">
        <title>Comparative genomics in systemic dimorphic fungi from Ajellomycetaceae.</title>
        <authorList>
            <person name="Munoz J.F."/>
            <person name="Mcewen J.G."/>
            <person name="Clay O.K."/>
            <person name="Cuomo C.A."/>
        </authorList>
    </citation>
    <scope>NUCLEOTIDE SEQUENCE [LARGE SCALE GENOMIC DNA]</scope>
    <source>
        <strain evidence="19 20">UAMH5409</strain>
    </source>
</reference>
<dbReference type="PANTHER" id="PTHR43730">
    <property type="entry name" value="BETA-MANNOSIDASE"/>
    <property type="match status" value="1"/>
</dbReference>
<name>A0A2B7XLN9_9EURO</name>
<keyword evidence="9" id="KW-0119">Carbohydrate metabolism</keyword>
<dbReference type="Gene3D" id="2.60.120.260">
    <property type="entry name" value="Galactose-binding domain-like"/>
    <property type="match status" value="1"/>
</dbReference>
<evidence type="ECO:0000256" key="3">
    <source>
        <dbReference type="ARBA" id="ARBA00004740"/>
    </source>
</evidence>
<keyword evidence="11" id="KW-0624">Polysaccharide degradation</keyword>
<dbReference type="Pfam" id="PF00703">
    <property type="entry name" value="Glyco_hydro_2"/>
    <property type="match status" value="1"/>
</dbReference>
<dbReference type="AlphaFoldDB" id="A0A2B7XLN9"/>
<dbReference type="GO" id="GO:0006516">
    <property type="term" value="P:glycoprotein catabolic process"/>
    <property type="evidence" value="ECO:0007669"/>
    <property type="project" value="TreeGrafter"/>
</dbReference>
<evidence type="ECO:0000256" key="6">
    <source>
        <dbReference type="ARBA" id="ARBA00022525"/>
    </source>
</evidence>
<dbReference type="InterPro" id="IPR041625">
    <property type="entry name" value="Beta-mannosidase_Ig"/>
</dbReference>
<evidence type="ECO:0000256" key="7">
    <source>
        <dbReference type="ARBA" id="ARBA00022801"/>
    </source>
</evidence>
<keyword evidence="10" id="KW-0326">Glycosidase</keyword>
<comment type="similarity">
    <text evidence="12">Belongs to the glycosyl hydrolase 2 family. Beta-mannosidase B subfamily.</text>
</comment>
<evidence type="ECO:0000256" key="8">
    <source>
        <dbReference type="ARBA" id="ARBA00023180"/>
    </source>
</evidence>
<dbReference type="InterPro" id="IPR017853">
    <property type="entry name" value="GH"/>
</dbReference>
<keyword evidence="20" id="KW-1185">Reference proteome</keyword>
<evidence type="ECO:0000256" key="12">
    <source>
        <dbReference type="ARBA" id="ARBA00038429"/>
    </source>
</evidence>
<feature type="domain" description="Glycoside hydrolase family 2 immunoglobulin-like beta-sandwich" evidence="15">
    <location>
        <begin position="199"/>
        <end position="307"/>
    </location>
</feature>
<dbReference type="Proteomes" id="UP000223968">
    <property type="component" value="Unassembled WGS sequence"/>
</dbReference>
<evidence type="ECO:0000259" key="18">
    <source>
        <dbReference type="Pfam" id="PF22666"/>
    </source>
</evidence>
<dbReference type="GO" id="GO:0000272">
    <property type="term" value="P:polysaccharide catabolic process"/>
    <property type="evidence" value="ECO:0007669"/>
    <property type="project" value="UniProtKB-KW"/>
</dbReference>
<keyword evidence="6" id="KW-0964">Secreted</keyword>
<dbReference type="Pfam" id="PF17786">
    <property type="entry name" value="Mannosidase_ig"/>
    <property type="match status" value="1"/>
</dbReference>
<evidence type="ECO:0000256" key="14">
    <source>
        <dbReference type="ARBA" id="ARBA00041614"/>
    </source>
</evidence>
<gene>
    <name evidence="19" type="ORF">AJ79_05576</name>
</gene>
<evidence type="ECO:0000256" key="13">
    <source>
        <dbReference type="ARBA" id="ARBA00041069"/>
    </source>
</evidence>
<dbReference type="InterPro" id="IPR041447">
    <property type="entry name" value="Mannosidase_ig"/>
</dbReference>
<evidence type="ECO:0000256" key="2">
    <source>
        <dbReference type="ARBA" id="ARBA00004613"/>
    </source>
</evidence>
<evidence type="ECO:0000256" key="1">
    <source>
        <dbReference type="ARBA" id="ARBA00000829"/>
    </source>
</evidence>
<dbReference type="Gene3D" id="3.20.20.80">
    <property type="entry name" value="Glycosidases"/>
    <property type="match status" value="1"/>
</dbReference>
<dbReference type="GO" id="GO:0004567">
    <property type="term" value="F:beta-mannosidase activity"/>
    <property type="evidence" value="ECO:0007669"/>
    <property type="project" value="UniProtKB-EC"/>
</dbReference>
<dbReference type="SUPFAM" id="SSF51445">
    <property type="entry name" value="(Trans)glycosidases"/>
    <property type="match status" value="1"/>
</dbReference>
<dbReference type="Pfam" id="PF22666">
    <property type="entry name" value="Glyco_hydro_2_N2"/>
    <property type="match status" value="1"/>
</dbReference>
<dbReference type="GO" id="GO:0005576">
    <property type="term" value="C:extracellular region"/>
    <property type="evidence" value="ECO:0007669"/>
    <property type="project" value="UniProtKB-SubCell"/>
</dbReference>
<feature type="domain" description="Beta-mannosidase Ig-fold" evidence="16">
    <location>
        <begin position="808"/>
        <end position="852"/>
    </location>
</feature>
<organism evidence="19 20">
    <name type="scientific">Helicocarpus griseus UAMH5409</name>
    <dbReference type="NCBI Taxonomy" id="1447875"/>
    <lineage>
        <taxon>Eukaryota</taxon>
        <taxon>Fungi</taxon>
        <taxon>Dikarya</taxon>
        <taxon>Ascomycota</taxon>
        <taxon>Pezizomycotina</taxon>
        <taxon>Eurotiomycetes</taxon>
        <taxon>Eurotiomycetidae</taxon>
        <taxon>Onygenales</taxon>
        <taxon>Ajellomycetaceae</taxon>
        <taxon>Helicocarpus</taxon>
    </lineage>
</organism>
<accession>A0A2B7XLN9</accession>